<comment type="caution">
    <text evidence="5">The sequence shown here is derived from an EMBL/GenBank/DDBJ whole genome shotgun (WGS) entry which is preliminary data.</text>
</comment>
<accession>A0A7J6WP02</accession>
<dbReference type="SUPFAM" id="SSF53137">
    <property type="entry name" value="Translational machinery components"/>
    <property type="match status" value="1"/>
</dbReference>
<dbReference type="PANTHER" id="PTHR12899">
    <property type="entry name" value="39S RIBOSOMAL PROTEIN L18, MITOCHONDRIAL"/>
    <property type="match status" value="1"/>
</dbReference>
<dbReference type="GO" id="GO:0005840">
    <property type="term" value="C:ribosome"/>
    <property type="evidence" value="ECO:0007669"/>
    <property type="project" value="UniProtKB-KW"/>
</dbReference>
<reference evidence="5 6" key="1">
    <citation type="submission" date="2020-06" db="EMBL/GenBank/DDBJ databases">
        <title>Transcriptomic and genomic resources for Thalictrum thalictroides and T. hernandezii: Facilitating candidate gene discovery in an emerging model plant lineage.</title>
        <authorList>
            <person name="Arias T."/>
            <person name="Riano-Pachon D.M."/>
            <person name="Di Stilio V.S."/>
        </authorList>
    </citation>
    <scope>NUCLEOTIDE SEQUENCE [LARGE SCALE GENOMIC DNA]</scope>
    <source>
        <strain evidence="6">cv. WT478/WT964</strain>
        <tissue evidence="5">Leaves</tissue>
    </source>
</reference>
<dbReference type="AlphaFoldDB" id="A0A7J6WP02"/>
<dbReference type="GO" id="GO:0006412">
    <property type="term" value="P:translation"/>
    <property type="evidence" value="ECO:0007669"/>
    <property type="project" value="InterPro"/>
</dbReference>
<dbReference type="OrthoDB" id="1932324at2759"/>
<evidence type="ECO:0000256" key="1">
    <source>
        <dbReference type="ARBA" id="ARBA00007116"/>
    </source>
</evidence>
<name>A0A7J6WP02_THATH</name>
<dbReference type="EMBL" id="JABWDY010012987">
    <property type="protein sequence ID" value="KAF5198673.1"/>
    <property type="molecule type" value="Genomic_DNA"/>
</dbReference>
<protein>
    <submittedName>
        <fullName evidence="5">Ribosomal L18p/L5e family protein</fullName>
    </submittedName>
</protein>
<dbReference type="Pfam" id="PF00861">
    <property type="entry name" value="Ribosomal_L18p"/>
    <property type="match status" value="1"/>
</dbReference>
<comment type="similarity">
    <text evidence="1">Belongs to the universal ribosomal protein uL18 family.</text>
</comment>
<sequence length="357" mass="40514">MFQNHHFNNLQKVLVSPTRFKQYQGVLLLHQEHLILLGREIQVALSKDSDLASSIVDDVVEASKSPTTISSSPSRFSSLLQPSKAHLGDIKIEVVDDESWKVSSGLTQAWRSQMNGWEERKSSMVEPVDDTESFVENEPDFDDIVDMRFGGRLFYKLDRDSREFEEYNYDVHRKKTSKKHKEEPKEKGKKENVNLNTSSKDKESSKPAKLMKKNKTPDEVLDGSSDGKRLRTPTFNQLTGPYHEPFCLDIFISKSSVRACIIHRATSKVVVVAHSISKDMKFDLKSTKDDNACVAVGEILAQRALADDIHDIVYTPRKGDMIEGKLQIVLQSVIDHGINVKVKIKQRKTKKIPFLSS</sequence>
<dbReference type="PANTHER" id="PTHR12899:SF7">
    <property type="entry name" value="EXPRESSED PROTEIN"/>
    <property type="match status" value="1"/>
</dbReference>
<keyword evidence="6" id="KW-1185">Reference proteome</keyword>
<keyword evidence="3" id="KW-0687">Ribonucleoprotein</keyword>
<feature type="compositionally biased region" description="Basic and acidic residues" evidence="4">
    <location>
        <begin position="180"/>
        <end position="192"/>
    </location>
</feature>
<dbReference type="GO" id="GO:0008097">
    <property type="term" value="F:5S rRNA binding"/>
    <property type="evidence" value="ECO:0007669"/>
    <property type="project" value="TreeGrafter"/>
</dbReference>
<organism evidence="5 6">
    <name type="scientific">Thalictrum thalictroides</name>
    <name type="common">Rue-anemone</name>
    <name type="synonym">Anemone thalictroides</name>
    <dbReference type="NCBI Taxonomy" id="46969"/>
    <lineage>
        <taxon>Eukaryota</taxon>
        <taxon>Viridiplantae</taxon>
        <taxon>Streptophyta</taxon>
        <taxon>Embryophyta</taxon>
        <taxon>Tracheophyta</taxon>
        <taxon>Spermatophyta</taxon>
        <taxon>Magnoliopsida</taxon>
        <taxon>Ranunculales</taxon>
        <taxon>Ranunculaceae</taxon>
        <taxon>Thalictroideae</taxon>
        <taxon>Thalictrum</taxon>
    </lineage>
</organism>
<evidence type="ECO:0000256" key="3">
    <source>
        <dbReference type="ARBA" id="ARBA00023274"/>
    </source>
</evidence>
<dbReference type="GO" id="GO:1990904">
    <property type="term" value="C:ribonucleoprotein complex"/>
    <property type="evidence" value="ECO:0007669"/>
    <property type="project" value="UniProtKB-KW"/>
</dbReference>
<dbReference type="InterPro" id="IPR057268">
    <property type="entry name" value="Ribosomal_L18"/>
</dbReference>
<evidence type="ECO:0000313" key="5">
    <source>
        <dbReference type="EMBL" id="KAF5198673.1"/>
    </source>
</evidence>
<dbReference type="GO" id="GO:0003735">
    <property type="term" value="F:structural constituent of ribosome"/>
    <property type="evidence" value="ECO:0007669"/>
    <property type="project" value="InterPro"/>
</dbReference>
<feature type="region of interest" description="Disordered" evidence="4">
    <location>
        <begin position="171"/>
        <end position="236"/>
    </location>
</feature>
<dbReference type="CDD" id="cd00432">
    <property type="entry name" value="Ribosomal_L18_L5e"/>
    <property type="match status" value="1"/>
</dbReference>
<proteinExistence type="inferred from homology"/>
<keyword evidence="2" id="KW-0689">Ribosomal protein</keyword>
<evidence type="ECO:0000256" key="4">
    <source>
        <dbReference type="SAM" id="MobiDB-lite"/>
    </source>
</evidence>
<evidence type="ECO:0000313" key="6">
    <source>
        <dbReference type="Proteomes" id="UP000554482"/>
    </source>
</evidence>
<dbReference type="Proteomes" id="UP000554482">
    <property type="component" value="Unassembled WGS sequence"/>
</dbReference>
<gene>
    <name evidence="5" type="ORF">FRX31_011742</name>
</gene>
<dbReference type="Gene3D" id="3.30.420.100">
    <property type="match status" value="1"/>
</dbReference>
<evidence type="ECO:0000256" key="2">
    <source>
        <dbReference type="ARBA" id="ARBA00022980"/>
    </source>
</evidence>
<dbReference type="InterPro" id="IPR005484">
    <property type="entry name" value="Ribosomal_uL18_bac/plant/anim"/>
</dbReference>